<feature type="compositionally biased region" description="Basic and acidic residues" evidence="1">
    <location>
        <begin position="368"/>
        <end position="381"/>
    </location>
</feature>
<dbReference type="Proteomes" id="UP000050795">
    <property type="component" value="Unassembled WGS sequence"/>
</dbReference>
<protein>
    <submittedName>
        <fullName evidence="3">Uncharacterized protein</fullName>
    </submittedName>
</protein>
<sequence>MKNECLLFISTKAKRITTYMQEIPLNLHIIRYEMFLDDANVTNQMRHTENHERLWCFSFIQQLISKYFRCQTMQSSKHYKSLNENNIGLSIRSLSLEGRNQSCHRSLQKSKTMFSSFTESDYTSDKVCQSSTSVVVTNPNITESVKILTCPQCSIKLQLPSVQNTPEIQQYNRQSKGIRTNPWISYSRLEVKNNKPTNTMLFPCSISSSPTDSGIYICTDSGSRCENITRSTTENEIDKNCCPVNTIPIIPISSDPPPSPAPSYTDNMFTSEYLSRDDTTFDINEYNCSVRYSKTNPTYICKSATFDLSNLTSNTNEYNYKPRRRLLTRRVRNHMRNSWLHTNTGSTTKVCASPMLHLMSSSSSSSHLSEREMNDNADQRTTRSNSRNTLTPDEQNKKPNGNLHTFDLLYMNPDSLLSKDIDDSENHTAQLTLHSQAILNSLIESMELNSHITYSLSNTFNPFISSIQEGDLDDTLYEDIQLENLRTSLKILLEAKNVINMQMRNLSQNYINYLKNKYSASTNGSQYMHSLNNDRKVT</sequence>
<dbReference type="AlphaFoldDB" id="A0AA85IRD1"/>
<evidence type="ECO:0000313" key="3">
    <source>
        <dbReference type="WBParaSite" id="TREG1_104440.1"/>
    </source>
</evidence>
<proteinExistence type="predicted"/>
<name>A0AA85IRD1_TRIRE</name>
<feature type="compositionally biased region" description="Polar residues" evidence="1">
    <location>
        <begin position="390"/>
        <end position="403"/>
    </location>
</feature>
<reference evidence="3" key="2">
    <citation type="submission" date="2023-11" db="UniProtKB">
        <authorList>
            <consortium name="WormBaseParasite"/>
        </authorList>
    </citation>
    <scope>IDENTIFICATION</scope>
</reference>
<reference evidence="2" key="1">
    <citation type="submission" date="2022-06" db="EMBL/GenBank/DDBJ databases">
        <authorList>
            <person name="Berger JAMES D."/>
            <person name="Berger JAMES D."/>
        </authorList>
    </citation>
    <scope>NUCLEOTIDE SEQUENCE [LARGE SCALE GENOMIC DNA]</scope>
</reference>
<dbReference type="WBParaSite" id="TREG1_104440.1">
    <property type="protein sequence ID" value="TREG1_104440.1"/>
    <property type="gene ID" value="TREG1_104440"/>
</dbReference>
<evidence type="ECO:0000313" key="2">
    <source>
        <dbReference type="Proteomes" id="UP000050795"/>
    </source>
</evidence>
<keyword evidence="2" id="KW-1185">Reference proteome</keyword>
<accession>A0AA85IRD1</accession>
<evidence type="ECO:0000256" key="1">
    <source>
        <dbReference type="SAM" id="MobiDB-lite"/>
    </source>
</evidence>
<organism evidence="2 3">
    <name type="scientific">Trichobilharzia regenti</name>
    <name type="common">Nasal bird schistosome</name>
    <dbReference type="NCBI Taxonomy" id="157069"/>
    <lineage>
        <taxon>Eukaryota</taxon>
        <taxon>Metazoa</taxon>
        <taxon>Spiralia</taxon>
        <taxon>Lophotrochozoa</taxon>
        <taxon>Platyhelminthes</taxon>
        <taxon>Trematoda</taxon>
        <taxon>Digenea</taxon>
        <taxon>Strigeidida</taxon>
        <taxon>Schistosomatoidea</taxon>
        <taxon>Schistosomatidae</taxon>
        <taxon>Trichobilharzia</taxon>
    </lineage>
</organism>
<feature type="region of interest" description="Disordered" evidence="1">
    <location>
        <begin position="359"/>
        <end position="405"/>
    </location>
</feature>